<organism evidence="3 4">
    <name type="scientific">Flammeovirga yaeyamensis</name>
    <dbReference type="NCBI Taxonomy" id="367791"/>
    <lineage>
        <taxon>Bacteria</taxon>
        <taxon>Pseudomonadati</taxon>
        <taxon>Bacteroidota</taxon>
        <taxon>Cytophagia</taxon>
        <taxon>Cytophagales</taxon>
        <taxon>Flammeovirgaceae</taxon>
        <taxon>Flammeovirga</taxon>
    </lineage>
</organism>
<dbReference type="EMBL" id="CP076132">
    <property type="protein sequence ID" value="QWG03259.1"/>
    <property type="molecule type" value="Genomic_DNA"/>
</dbReference>
<dbReference type="Proteomes" id="UP000678679">
    <property type="component" value="Chromosome 1"/>
</dbReference>
<dbReference type="InterPro" id="IPR022409">
    <property type="entry name" value="PKD/Chitinase_dom"/>
</dbReference>
<dbReference type="Gene3D" id="2.60.40.10">
    <property type="entry name" value="Immunoglobulins"/>
    <property type="match status" value="1"/>
</dbReference>
<dbReference type="InterPro" id="IPR013783">
    <property type="entry name" value="Ig-like_fold"/>
</dbReference>
<accession>A0AAX1N714</accession>
<feature type="chain" id="PRO_5043679305" description="PKD domain-containing protein" evidence="1">
    <location>
        <begin position="22"/>
        <end position="486"/>
    </location>
</feature>
<keyword evidence="4" id="KW-1185">Reference proteome</keyword>
<keyword evidence="1" id="KW-0732">Signal</keyword>
<proteinExistence type="predicted"/>
<dbReference type="SUPFAM" id="SSF49299">
    <property type="entry name" value="PKD domain"/>
    <property type="match status" value="1"/>
</dbReference>
<gene>
    <name evidence="3" type="ORF">KMW28_06665</name>
</gene>
<dbReference type="AlphaFoldDB" id="A0AAX1N714"/>
<dbReference type="SMART" id="SM00089">
    <property type="entry name" value="PKD"/>
    <property type="match status" value="1"/>
</dbReference>
<dbReference type="PROSITE" id="PS51257">
    <property type="entry name" value="PROKAR_LIPOPROTEIN"/>
    <property type="match status" value="1"/>
</dbReference>
<dbReference type="PROSITE" id="PS50093">
    <property type="entry name" value="PKD"/>
    <property type="match status" value="1"/>
</dbReference>
<feature type="signal peptide" evidence="1">
    <location>
        <begin position="1"/>
        <end position="21"/>
    </location>
</feature>
<evidence type="ECO:0000259" key="2">
    <source>
        <dbReference type="PROSITE" id="PS50093"/>
    </source>
</evidence>
<evidence type="ECO:0000313" key="3">
    <source>
        <dbReference type="EMBL" id="QWG03259.1"/>
    </source>
</evidence>
<name>A0AAX1N714_9BACT</name>
<sequence length="486" mass="53931">MKKYIYSFLSFVMVLAMTSCTEDKPSVGPAPTADDVTFTVTPTAENPNIVEFTNTTPESIAFWKFSTGASDKGEKVTAEFAVQGDYEAELTVITSGGQATATKTITIDQTDFTLLDREDYNFLTGGADSIDGKSWKFDKMTRGHMGIGPAEGSTPEWWAADPMQKDGLGAYDDLVNFNLNGFKFNLTNNGDSYAKDYMADWFTSKGGSLVQDADDHTYSITFDDQSNWNWSITERDGKSFLVLSGDAFMSWHTGGNQEYEIMTLNEDELYLKTIGDDGNAWYYGFIREGFERPVVPPVEKPYEANDIEDDFAGSSTLSFIADGALEFTVGVDNFDPMGNTAAQVGRYVRTTEGGDSGWFQNYQAELPFRMDLTTRNVFTMKVLMLSSNDFTTVTPAAETPEWLGDVAMAPTVALRLEDTKMGGNSWQTRAEVSQTITEDQMGTWVELTFDFSSVSDRMDFDKVIIQIGGEGHTRPGTFYVSDFQLQ</sequence>
<reference evidence="3 4" key="1">
    <citation type="submission" date="2021-05" db="EMBL/GenBank/DDBJ databases">
        <title>Comparative genomic studies on the polysaccharide-degrading batcterial strains of the Flammeovirga genus.</title>
        <authorList>
            <person name="Zewei F."/>
            <person name="Zheng Z."/>
            <person name="Yu L."/>
            <person name="Ruyue G."/>
            <person name="Yanhong M."/>
            <person name="Yuanyuan C."/>
            <person name="Jingyan G."/>
            <person name="Wenjun H."/>
        </authorList>
    </citation>
    <scope>NUCLEOTIDE SEQUENCE [LARGE SCALE GENOMIC DNA]</scope>
    <source>
        <strain evidence="3 4">NBRC:100898</strain>
    </source>
</reference>
<evidence type="ECO:0000313" key="4">
    <source>
        <dbReference type="Proteomes" id="UP000678679"/>
    </source>
</evidence>
<protein>
    <recommendedName>
        <fullName evidence="2">PKD domain-containing protein</fullName>
    </recommendedName>
</protein>
<dbReference type="InterPro" id="IPR000601">
    <property type="entry name" value="PKD_dom"/>
</dbReference>
<dbReference type="InterPro" id="IPR035986">
    <property type="entry name" value="PKD_dom_sf"/>
</dbReference>
<evidence type="ECO:0000256" key="1">
    <source>
        <dbReference type="SAM" id="SignalP"/>
    </source>
</evidence>
<feature type="domain" description="PKD" evidence="2">
    <location>
        <begin position="63"/>
        <end position="107"/>
    </location>
</feature>
<dbReference type="KEGG" id="fya:KMW28_06665"/>
<dbReference type="RefSeq" id="WP_169664068.1">
    <property type="nucleotide sequence ID" value="NZ_CP076132.1"/>
</dbReference>